<dbReference type="RefSeq" id="WP_047006652.1">
    <property type="nucleotide sequence ID" value="NZ_CP018097.1"/>
</dbReference>
<dbReference type="GO" id="GO:0000287">
    <property type="term" value="F:magnesium ion binding"/>
    <property type="evidence" value="ECO:0007669"/>
    <property type="project" value="UniProtKB-ARBA"/>
</dbReference>
<dbReference type="GO" id="GO:0009063">
    <property type="term" value="P:amino acid catabolic process"/>
    <property type="evidence" value="ECO:0007669"/>
    <property type="project" value="InterPro"/>
</dbReference>
<evidence type="ECO:0000313" key="2">
    <source>
        <dbReference type="EMBL" id="KLE31300.1"/>
    </source>
</evidence>
<dbReference type="PROSITE" id="PS00908">
    <property type="entry name" value="MR_MLE_1"/>
    <property type="match status" value="1"/>
</dbReference>
<dbReference type="KEGG" id="egn:BMF35_a0330"/>
<organism evidence="2 3">
    <name type="scientific">Aurantiacibacter gangjinensis</name>
    <dbReference type="NCBI Taxonomy" id="502682"/>
    <lineage>
        <taxon>Bacteria</taxon>
        <taxon>Pseudomonadati</taxon>
        <taxon>Pseudomonadota</taxon>
        <taxon>Alphaproteobacteria</taxon>
        <taxon>Sphingomonadales</taxon>
        <taxon>Erythrobacteraceae</taxon>
        <taxon>Aurantiacibacter</taxon>
    </lineage>
</organism>
<dbReference type="InterPro" id="IPR019546">
    <property type="entry name" value="TAT_signal_bac_arc"/>
</dbReference>
<dbReference type="Proteomes" id="UP000053070">
    <property type="component" value="Unassembled WGS sequence"/>
</dbReference>
<dbReference type="InterPro" id="IPR013342">
    <property type="entry name" value="Mandelate_racemase_C"/>
</dbReference>
<dbReference type="InterPro" id="IPR034593">
    <property type="entry name" value="DgoD-like"/>
</dbReference>
<evidence type="ECO:0000256" key="1">
    <source>
        <dbReference type="ARBA" id="ARBA00023239"/>
    </source>
</evidence>
<dbReference type="PATRIC" id="fig|502682.8.peg.1359"/>
<dbReference type="SFLD" id="SFLDS00001">
    <property type="entry name" value="Enolase"/>
    <property type="match status" value="1"/>
</dbReference>
<dbReference type="Pfam" id="PF13378">
    <property type="entry name" value="MR_MLE_C"/>
    <property type="match status" value="1"/>
</dbReference>
<dbReference type="STRING" id="502682.BMF35_a0330"/>
<keyword evidence="1" id="KW-0456">Lyase</keyword>
<dbReference type="Pfam" id="PF10518">
    <property type="entry name" value="TAT_signal"/>
    <property type="match status" value="1"/>
</dbReference>
<evidence type="ECO:0000313" key="3">
    <source>
        <dbReference type="Proteomes" id="UP000053070"/>
    </source>
</evidence>
<dbReference type="GO" id="GO:0016829">
    <property type="term" value="F:lyase activity"/>
    <property type="evidence" value="ECO:0007669"/>
    <property type="project" value="UniProtKB-KW"/>
</dbReference>
<dbReference type="InterPro" id="IPR029065">
    <property type="entry name" value="Enolase_C-like"/>
</dbReference>
<reference evidence="2 3" key="1">
    <citation type="submission" date="2015-04" db="EMBL/GenBank/DDBJ databases">
        <title>The draft genome sequence of Erythrobacr gangjinensis K7-2.</title>
        <authorList>
            <person name="Zhuang L."/>
            <person name="Liu Y."/>
            <person name="Shao Z."/>
        </authorList>
    </citation>
    <scope>NUCLEOTIDE SEQUENCE [LARGE SCALE GENOMIC DNA]</scope>
    <source>
        <strain evidence="2 3">K7-2</strain>
    </source>
</reference>
<dbReference type="Gene3D" id="3.20.20.120">
    <property type="entry name" value="Enolase-like C-terminal domain"/>
    <property type="match status" value="1"/>
</dbReference>
<dbReference type="InterPro" id="IPR029017">
    <property type="entry name" value="Enolase-like_N"/>
</dbReference>
<dbReference type="InterPro" id="IPR018110">
    <property type="entry name" value="Mandel_Rmase/mucon_lact_enz_CS"/>
</dbReference>
<dbReference type="AlphaFoldDB" id="A0A0G9MKT5"/>
<dbReference type="PANTHER" id="PTHR48080:SF2">
    <property type="entry name" value="D-GALACTONATE DEHYDRATASE"/>
    <property type="match status" value="1"/>
</dbReference>
<dbReference type="Pfam" id="PF02746">
    <property type="entry name" value="MR_MLE_N"/>
    <property type="match status" value="1"/>
</dbReference>
<sequence length="412" mass="45667">MLTDNIHDRRSFLKASGVASAGMLLGGGLLSPALAAPTESDLVIRSIKTFAGDWGLFVKITTDSGITGWGETDAGIPTTMQTFIHDEMARRVLGRDPFDTGPITEEIFYREHDFGPGGTLANTIAGIDIALWDAKARILDVPVYRLLGGSYRDRMPVYGSYGTRRWTSMTPEEAADKAMKFVDRGFNTVKCRMQIRESHLNPVEDRTIEYMDVISRRLAGRAELFTDINNGYSASRAIQIGRVLQDEYGFRFFEEPCSDQNHSETKEVVDALDLSIIAGEKEYTPWQVEELIRYADPDYLNPDVIKAMGITGMHRIGHLSQVNQKPIIMHNTRPLVSTAASLQLAASYSIIGPFMEYVDVDDYAPLLACADVYLDYDSGSLAIPDRPGLGIEINEARLEAVSSSVREDVFEG</sequence>
<protein>
    <submittedName>
        <fullName evidence="2">Uncharacterized protein</fullName>
    </submittedName>
</protein>
<dbReference type="SFLD" id="SFLDG00179">
    <property type="entry name" value="mandelate_racemase"/>
    <property type="match status" value="1"/>
</dbReference>
<dbReference type="SUPFAM" id="SSF54826">
    <property type="entry name" value="Enolase N-terminal domain-like"/>
    <property type="match status" value="1"/>
</dbReference>
<dbReference type="InterPro" id="IPR013341">
    <property type="entry name" value="Mandelate_racemase_N_dom"/>
</dbReference>
<dbReference type="EMBL" id="LBHC01000002">
    <property type="protein sequence ID" value="KLE31300.1"/>
    <property type="molecule type" value="Genomic_DNA"/>
</dbReference>
<comment type="caution">
    <text evidence="2">The sequence shown here is derived from an EMBL/GenBank/DDBJ whole genome shotgun (WGS) entry which is preliminary data.</text>
</comment>
<dbReference type="OrthoDB" id="9802699at2"/>
<dbReference type="InterPro" id="IPR036849">
    <property type="entry name" value="Enolase-like_C_sf"/>
</dbReference>
<dbReference type="PROSITE" id="PS51318">
    <property type="entry name" value="TAT"/>
    <property type="match status" value="1"/>
</dbReference>
<keyword evidence="3" id="KW-1185">Reference proteome</keyword>
<gene>
    <name evidence="2" type="ORF">AAW01_06670</name>
</gene>
<dbReference type="Gene3D" id="3.30.390.10">
    <property type="entry name" value="Enolase-like, N-terminal domain"/>
    <property type="match status" value="1"/>
</dbReference>
<dbReference type="PANTHER" id="PTHR48080">
    <property type="entry name" value="D-GALACTONATE DEHYDRATASE-RELATED"/>
    <property type="match status" value="1"/>
</dbReference>
<dbReference type="InterPro" id="IPR006311">
    <property type="entry name" value="TAT_signal"/>
</dbReference>
<name>A0A0G9MKT5_9SPHN</name>
<dbReference type="SUPFAM" id="SSF51604">
    <property type="entry name" value="Enolase C-terminal domain-like"/>
    <property type="match status" value="1"/>
</dbReference>
<dbReference type="SMART" id="SM00922">
    <property type="entry name" value="MR_MLE"/>
    <property type="match status" value="1"/>
</dbReference>
<dbReference type="NCBIfam" id="TIGR01409">
    <property type="entry name" value="TAT_signal_seq"/>
    <property type="match status" value="1"/>
</dbReference>
<accession>A0A0G9MKT5</accession>
<dbReference type="CDD" id="cd03316">
    <property type="entry name" value="MR_like"/>
    <property type="match status" value="1"/>
</dbReference>
<proteinExistence type="predicted"/>